<evidence type="ECO:0000256" key="1">
    <source>
        <dbReference type="SAM" id="SignalP"/>
    </source>
</evidence>
<feature type="chain" id="PRO_5002034268" description="Lipoprotein" evidence="1">
    <location>
        <begin position="25"/>
        <end position="390"/>
    </location>
</feature>
<evidence type="ECO:0000313" key="3">
    <source>
        <dbReference type="Proteomes" id="UP000030940"/>
    </source>
</evidence>
<evidence type="ECO:0000313" key="2">
    <source>
        <dbReference type="EMBL" id="AJA90690.1"/>
    </source>
</evidence>
<keyword evidence="1" id="KW-0732">Signal</keyword>
<proteinExistence type="predicted"/>
<organism evidence="2 3">
    <name type="scientific">Borreliella chilensis</name>
    <dbReference type="NCBI Taxonomy" id="1245910"/>
    <lineage>
        <taxon>Bacteria</taxon>
        <taxon>Pseudomonadati</taxon>
        <taxon>Spirochaetota</taxon>
        <taxon>Spirochaetia</taxon>
        <taxon>Spirochaetales</taxon>
        <taxon>Borreliaceae</taxon>
        <taxon>Borreliella</taxon>
    </lineage>
</organism>
<feature type="signal peptide" evidence="1">
    <location>
        <begin position="1"/>
        <end position="24"/>
    </location>
</feature>
<keyword evidence="3" id="KW-1185">Reference proteome</keyword>
<geneLocation type="plasmid" evidence="2 3">
    <name>lp54</name>
</geneLocation>
<accession>A0A0A7UX76</accession>
<dbReference type="EMBL" id="CP009912">
    <property type="protein sequence ID" value="AJA90690.1"/>
    <property type="molecule type" value="Genomic_DNA"/>
</dbReference>
<protein>
    <recommendedName>
        <fullName evidence="4">Lipoprotein</fullName>
    </recommendedName>
</protein>
<evidence type="ECO:0008006" key="4">
    <source>
        <dbReference type="Google" id="ProtNLM"/>
    </source>
</evidence>
<keyword evidence="2" id="KW-0614">Plasmid</keyword>
<reference evidence="2 3" key="1">
    <citation type="journal article" date="2015" name="Genome Announc.">
        <title>Genome Sequence of Borrelia chilensis VA1, a South American Member of the Lyme Borreliosis Group.</title>
        <authorList>
            <person name="Huang W."/>
            <person name="Ojaimi C."/>
            <person name="Fallon J.T."/>
            <person name="Travisany D."/>
            <person name="Maass A."/>
            <person name="Ivanova L."/>
            <person name="Tomova A."/>
            <person name="Gonzalez-Acuna D."/>
            <person name="Godfrey H.P."/>
            <person name="Cabello F.C."/>
        </authorList>
    </citation>
    <scope>NUCLEOTIDE SEQUENCE [LARGE SCALE GENOMIC DNA]</scope>
    <source>
        <strain evidence="2 3">VA1</strain>
        <plasmid evidence="2">lp54</plasmid>
    </source>
</reference>
<name>A0A0A7UX76_9SPIR</name>
<gene>
    <name evidence="2" type="ORF">OY14_04375</name>
</gene>
<dbReference type="PROSITE" id="PS51257">
    <property type="entry name" value="PROKAR_LIPOPROTEIN"/>
    <property type="match status" value="1"/>
</dbReference>
<dbReference type="Proteomes" id="UP000030940">
    <property type="component" value="Plasmid lp54"/>
</dbReference>
<dbReference type="HOGENOM" id="CLU_707266_0_0_12"/>
<dbReference type="KEGG" id="bchi:OY14_04375"/>
<sequence length="390" mass="43674">MGKKIFNKIMLMSLALIASCDMNAKGGVKGYLEAGITLGGKAAVEGLDKDEALENCLIGLGGETNNFISGEREFSSYMAGSSNHFNVLEGESNLFEVSYDSYGSESQTIFSGYSNAIEEEDSYSYSTRSSFTPVVLDFTKIPSEEEKLNVKEEFEKVKSEIEKQAKGLEYKEDSSMSWTDIGGSFKSLIGAPIRSGFRSLFGYKDDDETIKMKMGNVLDSILDIILEAKIATTKSKLYYEKVLSTSYPYPLRFLFDREVKAENSKSLNLVNEAVKLIGYDEALTSGNVHKDSTLKQLYFKSFSIHEEADFKNVYNYEDYINSNPKGIGPEKLQSIYYSNLIHRCKELISMLGSSSHYYEDLLTKLDEAKGFSKKLKERIKALDTLVVAIK</sequence>
<dbReference type="AlphaFoldDB" id="A0A0A7UX76"/>